<dbReference type="SUPFAM" id="SSF101898">
    <property type="entry name" value="NHL repeat"/>
    <property type="match status" value="1"/>
</dbReference>
<name>A0A8A4TGE4_SULCO</name>
<dbReference type="RefSeq" id="WP_237378364.1">
    <property type="nucleotide sequence ID" value="NZ_CP071793.1"/>
</dbReference>
<evidence type="ECO:0000313" key="1">
    <source>
        <dbReference type="EMBL" id="QTD48713.1"/>
    </source>
</evidence>
<dbReference type="Gene3D" id="2.120.10.30">
    <property type="entry name" value="TolB, C-terminal domain"/>
    <property type="match status" value="1"/>
</dbReference>
<accession>A0A8A4TGE4</accession>
<dbReference type="InterPro" id="IPR011042">
    <property type="entry name" value="6-blade_b-propeller_TolB-like"/>
</dbReference>
<proteinExistence type="predicted"/>
<evidence type="ECO:0000313" key="2">
    <source>
        <dbReference type="Proteomes" id="UP000663929"/>
    </source>
</evidence>
<dbReference type="EMBL" id="CP071793">
    <property type="protein sequence ID" value="QTD48713.1"/>
    <property type="molecule type" value="Genomic_DNA"/>
</dbReference>
<sequence>MNSQITHIILLAFSLFGIIACNSTGPNYQRIGKTNTTGTRILSTPATQDEVIRLTHAVFLDEVPDGLATVDQIHVSPLDGSLVVGDFSIAKKVYRYTADGSFLGSVGRDGNGPGEYVDARDVALDGQGNIYILDVAGIHAYDPNGTFRASKLFLAPDERRNCYQIHAHKDSIYIYSSSRRTSEGVVALNPDLEVQNRFHPFDSRLEILGFYPKRMMTSHHDRLYLASPFGLELTTYTRDGTPQETLTFRESAIDFDALAGKHPHRDRKEFEAEIQKMNRFEMIFAFEGKTFFYQSDMAQRRFVPGVILPESKTMVQLPEFKLLGSKPDPHQPLIVEGLCGQTKDRLIGFVANPDLIAHLNKELPGFQAPPEGIVLLFLEITLNPDLVTDTSSGGA</sequence>
<protein>
    <submittedName>
        <fullName evidence="1">6-bladed beta-propeller</fullName>
    </submittedName>
</protein>
<dbReference type="Pfam" id="PF17170">
    <property type="entry name" value="DUF5128"/>
    <property type="match status" value="1"/>
</dbReference>
<reference evidence="1" key="1">
    <citation type="submission" date="2021-03" db="EMBL/GenBank/DDBJ databases">
        <title>Acanthopleuribacteraceae sp. M133.</title>
        <authorList>
            <person name="Wang G."/>
        </authorList>
    </citation>
    <scope>NUCLEOTIDE SEQUENCE</scope>
    <source>
        <strain evidence="1">M133</strain>
    </source>
</reference>
<gene>
    <name evidence="1" type="ORF">J3U87_24290</name>
</gene>
<dbReference type="AlphaFoldDB" id="A0A8A4TGE4"/>
<dbReference type="Proteomes" id="UP000663929">
    <property type="component" value="Chromosome"/>
</dbReference>
<dbReference type="KEGG" id="scor:J3U87_24290"/>
<keyword evidence="2" id="KW-1185">Reference proteome</keyword>
<organism evidence="1 2">
    <name type="scientific">Sulfidibacter corallicola</name>
    <dbReference type="NCBI Taxonomy" id="2818388"/>
    <lineage>
        <taxon>Bacteria</taxon>
        <taxon>Pseudomonadati</taxon>
        <taxon>Acidobacteriota</taxon>
        <taxon>Holophagae</taxon>
        <taxon>Acanthopleuribacterales</taxon>
        <taxon>Acanthopleuribacteraceae</taxon>
        <taxon>Sulfidibacter</taxon>
    </lineage>
</organism>